<dbReference type="EMBL" id="JAULSR010000004">
    <property type="protein sequence ID" value="KAK0622022.1"/>
    <property type="molecule type" value="Genomic_DNA"/>
</dbReference>
<evidence type="ECO:0000313" key="4">
    <source>
        <dbReference type="Proteomes" id="UP001174934"/>
    </source>
</evidence>
<keyword evidence="4" id="KW-1185">Reference proteome</keyword>
<comment type="caution">
    <text evidence="3">The sequence shown here is derived from an EMBL/GenBank/DDBJ whole genome shotgun (WGS) entry which is preliminary data.</text>
</comment>
<feature type="signal peptide" evidence="2">
    <location>
        <begin position="1"/>
        <end position="15"/>
    </location>
</feature>
<protein>
    <recommendedName>
        <fullName evidence="5">Collagen-like protein</fullName>
    </recommendedName>
</protein>
<dbReference type="Gene3D" id="1.20.5.320">
    <property type="entry name" value="6-Phosphogluconate Dehydrogenase, domain 3"/>
    <property type="match status" value="1"/>
</dbReference>
<proteinExistence type="predicted"/>
<feature type="region of interest" description="Disordered" evidence="1">
    <location>
        <begin position="21"/>
        <end position="54"/>
    </location>
</feature>
<evidence type="ECO:0000256" key="2">
    <source>
        <dbReference type="SAM" id="SignalP"/>
    </source>
</evidence>
<gene>
    <name evidence="3" type="ORF">B0T17DRAFT_509314</name>
</gene>
<evidence type="ECO:0000313" key="3">
    <source>
        <dbReference type="EMBL" id="KAK0622022.1"/>
    </source>
</evidence>
<name>A0AA39WUW7_9PEZI</name>
<evidence type="ECO:0000256" key="1">
    <source>
        <dbReference type="SAM" id="MobiDB-lite"/>
    </source>
</evidence>
<sequence length="179" mass="18306">MVVAALGILLTGVLHFFFRATGPPGPQGEKGDTGKDGKDGRKGDQGPPGKDADPAAVQTVVIDAATINAIANAFAAALAQSFPATAPVPAVAPHLEELFRRASQGAQDAVARLAEVEAWLTSPAADPAPPAPPVPPAPHPLLLMRPQDTPGKRRPRPPVDEGAGDPPKGSAPLQWTTPL</sequence>
<dbReference type="AlphaFoldDB" id="A0AA39WUW7"/>
<keyword evidence="2" id="KW-0732">Signal</keyword>
<feature type="chain" id="PRO_5041270367" description="Collagen-like protein" evidence="2">
    <location>
        <begin position="16"/>
        <end position="179"/>
    </location>
</feature>
<organism evidence="3 4">
    <name type="scientific">Bombardia bombarda</name>
    <dbReference type="NCBI Taxonomy" id="252184"/>
    <lineage>
        <taxon>Eukaryota</taxon>
        <taxon>Fungi</taxon>
        <taxon>Dikarya</taxon>
        <taxon>Ascomycota</taxon>
        <taxon>Pezizomycotina</taxon>
        <taxon>Sordariomycetes</taxon>
        <taxon>Sordariomycetidae</taxon>
        <taxon>Sordariales</taxon>
        <taxon>Lasiosphaeriaceae</taxon>
        <taxon>Bombardia</taxon>
    </lineage>
</organism>
<accession>A0AA39WUW7</accession>
<evidence type="ECO:0008006" key="5">
    <source>
        <dbReference type="Google" id="ProtNLM"/>
    </source>
</evidence>
<feature type="compositionally biased region" description="Pro residues" evidence="1">
    <location>
        <begin position="126"/>
        <end position="139"/>
    </location>
</feature>
<reference evidence="3" key="1">
    <citation type="submission" date="2023-06" db="EMBL/GenBank/DDBJ databases">
        <title>Genome-scale phylogeny and comparative genomics of the fungal order Sordariales.</title>
        <authorList>
            <consortium name="Lawrence Berkeley National Laboratory"/>
            <person name="Hensen N."/>
            <person name="Bonometti L."/>
            <person name="Westerberg I."/>
            <person name="Brannstrom I.O."/>
            <person name="Guillou S."/>
            <person name="Cros-Aarteil S."/>
            <person name="Calhoun S."/>
            <person name="Haridas S."/>
            <person name="Kuo A."/>
            <person name="Mondo S."/>
            <person name="Pangilinan J."/>
            <person name="Riley R."/>
            <person name="LaButti K."/>
            <person name="Andreopoulos B."/>
            <person name="Lipzen A."/>
            <person name="Chen C."/>
            <person name="Yanf M."/>
            <person name="Daum C."/>
            <person name="Ng V."/>
            <person name="Clum A."/>
            <person name="Steindorff A."/>
            <person name="Ohm R."/>
            <person name="Martin F."/>
            <person name="Silar P."/>
            <person name="Natvig D."/>
            <person name="Lalanne C."/>
            <person name="Gautier V."/>
            <person name="Ament-velasquez S.L."/>
            <person name="Kruys A."/>
            <person name="Hutchinson M.I."/>
            <person name="Powell A.J."/>
            <person name="Barry K."/>
            <person name="Miller A.N."/>
            <person name="Grigoriev I.V."/>
            <person name="Debuchy R."/>
            <person name="Gladieux P."/>
            <person name="Thoren M.H."/>
            <person name="Johannesson H."/>
        </authorList>
    </citation>
    <scope>NUCLEOTIDE SEQUENCE</scope>
    <source>
        <strain evidence="3">SMH3391-2</strain>
    </source>
</reference>
<feature type="compositionally biased region" description="Basic and acidic residues" evidence="1">
    <location>
        <begin position="29"/>
        <end position="44"/>
    </location>
</feature>
<dbReference type="Proteomes" id="UP001174934">
    <property type="component" value="Unassembled WGS sequence"/>
</dbReference>
<feature type="region of interest" description="Disordered" evidence="1">
    <location>
        <begin position="123"/>
        <end position="179"/>
    </location>
</feature>